<gene>
    <name evidence="5" type="ORF">KEM10_13675</name>
</gene>
<keyword evidence="2" id="KW-0378">Hydrolase</keyword>
<dbReference type="InterPro" id="IPR008928">
    <property type="entry name" value="6-hairpin_glycosidase_sf"/>
</dbReference>
<evidence type="ECO:0000256" key="1">
    <source>
        <dbReference type="ARBA" id="ARBA00010833"/>
    </source>
</evidence>
<dbReference type="RefSeq" id="WP_212216582.1">
    <property type="nucleotide sequence ID" value="NZ_JAGUCO010000010.1"/>
</dbReference>
<proteinExistence type="inferred from homology"/>
<organism evidence="5 6">
    <name type="scientific">Carboxylicivirga linearis</name>
    <dbReference type="NCBI Taxonomy" id="1628157"/>
    <lineage>
        <taxon>Bacteria</taxon>
        <taxon>Pseudomonadati</taxon>
        <taxon>Bacteroidota</taxon>
        <taxon>Bacteroidia</taxon>
        <taxon>Marinilabiliales</taxon>
        <taxon>Marinilabiliaceae</taxon>
        <taxon>Carboxylicivirga</taxon>
    </lineage>
</organism>
<comment type="caution">
    <text evidence="5">The sequence shown here is derived from an EMBL/GenBank/DDBJ whole genome shotgun (WGS) entry which is preliminary data.</text>
</comment>
<feature type="domain" description="Mannosylglycerate hydrolase MGH1-like glycoside hydrolase" evidence="4">
    <location>
        <begin position="703"/>
        <end position="877"/>
    </location>
</feature>
<sequence length="910" mass="106606">MKKQLNERIRLALTKEGVENWHLWGPYLSERQWGTVREDYSEGGDAWNYFSHAQSLMRAYRWGEDGIGGISDDTQQLCFAFAFWNGKDSILKERLFGLTNNQGNHGEDVKEYYFYKDNTPTHSYMKYIYMYPQNPFPYSDLIEENARRTRQEDEFELIDTGIFDQNEYFEISIEYAKEEHDDIFICASIINRGPKMSQIHLLPTLWFRNTWSWEKTPDQITPTLKGTDSGNQQFITAHYSKQKTKEDQTYYLYFDTQTSLLFCNNDTNNKELFDGNNCTEYTKDGINNYVINNQAEAVNPYLIGTKASAHYVLDIEAGEKQSLCFRLSTKEFKAGENPFENKQEVFKDCLDDANDFYRSIAPDTDDEDIQNIFRQAKSGMLWTKQYYEFDVSKWLSANGIKPWVQMETRENRRNASWFQLKCEDILSMPDKWEYPWFAAWDLAFHMIPFMELDPDFTKMQLKQMLSADYMSINGQIPAYEWNFSDVNPPVHAWAVMETYLREREGVKGRGDKKWLAYCFQKLSLNFNWWLNRKDPDGNNLFEGGFLGLDNIGVFDRSNNLPTGGHIEQADGTSWMAFFSLQMFRMAIELSKEEDIYNSFVFKYFMQTIWIAGALNNKNEEGQQMWDEEDNFFYDLLHFPDGKTMRLKTRSLVGLLPLMSVCILPQSILEEFPQITERVEDFANRFPEIYRNIHRPGILGEQNCIMVSILDRHKLTCIINRMFDEEEFLSPYGIRSLSKYHEANPYVFEWGDEEFKVEYIPGESESDMFGGNSNWRGPIWIPSNILLLNSLLAYYTYYGDSLQVECPTGSGNQMHLLHAAQFVAKRVLKLFIKDENGQRPYNLGNDKFRTDANWAENLLFYEYFNAETGKGLGASHQTGWTGCITDLMTLVYDVTEKNFNKNMHLVGNITF</sequence>
<dbReference type="SUPFAM" id="SSF48208">
    <property type="entry name" value="Six-hairpin glycosidases"/>
    <property type="match status" value="1"/>
</dbReference>
<dbReference type="InterPro" id="IPR054491">
    <property type="entry name" value="MGH1-like_GH"/>
</dbReference>
<protein>
    <submittedName>
        <fullName evidence="5">Glucosidase</fullName>
    </submittedName>
</protein>
<reference evidence="5 6" key="1">
    <citation type="journal article" date="2015" name="Int. J. Syst. Evol. Microbiol.">
        <title>Carboxylicivirga linearis sp. nov., isolated from a sea cucumber culture pond.</title>
        <authorList>
            <person name="Wang F.Q."/>
            <person name="Zhou Y.X."/>
            <person name="Lin X.Z."/>
            <person name="Chen G.J."/>
            <person name="Du Z.J."/>
        </authorList>
    </citation>
    <scope>NUCLEOTIDE SEQUENCE [LARGE SCALE GENOMIC DNA]</scope>
    <source>
        <strain evidence="5 6">FB218</strain>
    </source>
</reference>
<feature type="domain" description="Mannosylglycerate hydrolase MGH1-like glycoside hydrolase" evidence="4">
    <location>
        <begin position="434"/>
        <end position="542"/>
    </location>
</feature>
<dbReference type="Proteomes" id="UP000708576">
    <property type="component" value="Unassembled WGS sequence"/>
</dbReference>
<evidence type="ECO:0000256" key="3">
    <source>
        <dbReference type="ARBA" id="ARBA00023295"/>
    </source>
</evidence>
<keyword evidence="3" id="KW-0326">Glycosidase</keyword>
<evidence type="ECO:0000313" key="5">
    <source>
        <dbReference type="EMBL" id="MBS2099338.1"/>
    </source>
</evidence>
<dbReference type="PANTHER" id="PTHR10412:SF11">
    <property type="entry name" value="MANNOSYL-OLIGOSACCHARIDE GLUCOSIDASE"/>
    <property type="match status" value="1"/>
</dbReference>
<comment type="similarity">
    <text evidence="1">Belongs to the glycosyl hydrolase 63 family.</text>
</comment>
<evidence type="ECO:0000259" key="4">
    <source>
        <dbReference type="Pfam" id="PF22422"/>
    </source>
</evidence>
<evidence type="ECO:0000313" key="6">
    <source>
        <dbReference type="Proteomes" id="UP000708576"/>
    </source>
</evidence>
<dbReference type="Gene3D" id="1.50.10.10">
    <property type="match status" value="1"/>
</dbReference>
<dbReference type="Pfam" id="PF22422">
    <property type="entry name" value="MGH1-like_GH"/>
    <property type="match status" value="2"/>
</dbReference>
<accession>A0ABS5JWW2</accession>
<dbReference type="InterPro" id="IPR004888">
    <property type="entry name" value="Glycoside_hydrolase_63"/>
</dbReference>
<keyword evidence="6" id="KW-1185">Reference proteome</keyword>
<dbReference type="EMBL" id="JAGUCO010000010">
    <property type="protein sequence ID" value="MBS2099338.1"/>
    <property type="molecule type" value="Genomic_DNA"/>
</dbReference>
<dbReference type="InterPro" id="IPR012341">
    <property type="entry name" value="6hp_glycosidase-like_sf"/>
</dbReference>
<name>A0ABS5JWW2_9BACT</name>
<dbReference type="PANTHER" id="PTHR10412">
    <property type="entry name" value="MANNOSYL-OLIGOSACCHARIDE GLUCOSIDASE"/>
    <property type="match status" value="1"/>
</dbReference>
<evidence type="ECO:0000256" key="2">
    <source>
        <dbReference type="ARBA" id="ARBA00022801"/>
    </source>
</evidence>